<name>A0A516GS11_9FLAO</name>
<sequence length="263" mass="29448">MTPTFNQIQFKFLLIPIISLMLASCGVKRESIVYFQDETASTTSELADFEIRFKPDDLLTIDVSAIDPEAARPFNLPAVSYNASSVDLAQGTLKMQTYLIDNEGNIEFPVIGSIKLGGLSRSEANLYMKNLLKEYIKDPIVNIRLANFNITILGEVNSPGTYSLQNEKVSLTEALGYAGDLTIYGRRDNVFLIREIDGENRYYKFDLTSINVMNSPHFFLTQNDVIYVEPNKAKIRSSNYNQNNVVLISAIATLATITALIFK</sequence>
<evidence type="ECO:0000256" key="1">
    <source>
        <dbReference type="ARBA" id="ARBA00004571"/>
    </source>
</evidence>
<dbReference type="PANTHER" id="PTHR33619:SF3">
    <property type="entry name" value="POLYSACCHARIDE EXPORT PROTEIN GFCE-RELATED"/>
    <property type="match status" value="1"/>
</dbReference>
<dbReference type="InterPro" id="IPR003715">
    <property type="entry name" value="Poly_export_N"/>
</dbReference>
<keyword evidence="9" id="KW-0406">Ion transport</keyword>
<dbReference type="InterPro" id="IPR054765">
    <property type="entry name" value="SLBB_dom"/>
</dbReference>
<keyword evidence="19" id="KW-1185">Reference proteome</keyword>
<feature type="transmembrane region" description="Helical" evidence="15">
    <location>
        <begin position="245"/>
        <end position="262"/>
    </location>
</feature>
<keyword evidence="7" id="KW-0732">Signal</keyword>
<dbReference type="GO" id="GO:0015288">
    <property type="term" value="F:porin activity"/>
    <property type="evidence" value="ECO:0007669"/>
    <property type="project" value="UniProtKB-KW"/>
</dbReference>
<feature type="domain" description="Polysaccharide export protein N-terminal" evidence="16">
    <location>
        <begin position="50"/>
        <end position="145"/>
    </location>
</feature>
<evidence type="ECO:0000256" key="10">
    <source>
        <dbReference type="ARBA" id="ARBA00023114"/>
    </source>
</evidence>
<evidence type="ECO:0000256" key="2">
    <source>
        <dbReference type="ARBA" id="ARBA00009450"/>
    </source>
</evidence>
<evidence type="ECO:0000256" key="15">
    <source>
        <dbReference type="SAM" id="Phobius"/>
    </source>
</evidence>
<keyword evidence="8" id="KW-0625">Polysaccharide transport</keyword>
<dbReference type="EMBL" id="CP041637">
    <property type="protein sequence ID" value="QDO94305.1"/>
    <property type="molecule type" value="Genomic_DNA"/>
</dbReference>
<keyword evidence="13" id="KW-0998">Cell outer membrane</keyword>
<proteinExistence type="inferred from homology"/>
<keyword evidence="5" id="KW-0762">Sugar transport</keyword>
<evidence type="ECO:0000256" key="11">
    <source>
        <dbReference type="ARBA" id="ARBA00023136"/>
    </source>
</evidence>
<dbReference type="GO" id="GO:0009279">
    <property type="term" value="C:cell outer membrane"/>
    <property type="evidence" value="ECO:0007669"/>
    <property type="project" value="UniProtKB-SubCell"/>
</dbReference>
<dbReference type="PANTHER" id="PTHR33619">
    <property type="entry name" value="POLYSACCHARIDE EXPORT PROTEIN GFCE-RELATED"/>
    <property type="match status" value="1"/>
</dbReference>
<dbReference type="GO" id="GO:0015159">
    <property type="term" value="F:polysaccharide transmembrane transporter activity"/>
    <property type="evidence" value="ECO:0007669"/>
    <property type="project" value="InterPro"/>
</dbReference>
<dbReference type="Pfam" id="PF22461">
    <property type="entry name" value="SLBB_2"/>
    <property type="match status" value="1"/>
</dbReference>
<evidence type="ECO:0000256" key="13">
    <source>
        <dbReference type="ARBA" id="ARBA00023237"/>
    </source>
</evidence>
<evidence type="ECO:0000256" key="4">
    <source>
        <dbReference type="ARBA" id="ARBA00022452"/>
    </source>
</evidence>
<comment type="subcellular location">
    <subcellularLocation>
        <location evidence="1">Cell outer membrane</location>
        <topology evidence="1">Multi-pass membrane protein</topology>
    </subcellularLocation>
</comment>
<keyword evidence="4" id="KW-1134">Transmembrane beta strand</keyword>
<evidence type="ECO:0000259" key="16">
    <source>
        <dbReference type="Pfam" id="PF02563"/>
    </source>
</evidence>
<evidence type="ECO:0000256" key="9">
    <source>
        <dbReference type="ARBA" id="ARBA00023065"/>
    </source>
</evidence>
<evidence type="ECO:0000256" key="5">
    <source>
        <dbReference type="ARBA" id="ARBA00022597"/>
    </source>
</evidence>
<dbReference type="Pfam" id="PF02563">
    <property type="entry name" value="Poly_export"/>
    <property type="match status" value="1"/>
</dbReference>
<organism evidence="18 19">
    <name type="scientific">Formosa sediminum</name>
    <dbReference type="NCBI Taxonomy" id="2594004"/>
    <lineage>
        <taxon>Bacteria</taxon>
        <taxon>Pseudomonadati</taxon>
        <taxon>Bacteroidota</taxon>
        <taxon>Flavobacteriia</taxon>
        <taxon>Flavobacteriales</taxon>
        <taxon>Flavobacteriaceae</taxon>
        <taxon>Formosa</taxon>
    </lineage>
</organism>
<protein>
    <submittedName>
        <fullName evidence="18">Polysaccharide export protein</fullName>
    </submittedName>
</protein>
<keyword evidence="12" id="KW-0564">Palmitate</keyword>
<evidence type="ECO:0000313" key="18">
    <source>
        <dbReference type="EMBL" id="QDO94305.1"/>
    </source>
</evidence>
<dbReference type="Proteomes" id="UP000319209">
    <property type="component" value="Chromosome"/>
</dbReference>
<evidence type="ECO:0000256" key="3">
    <source>
        <dbReference type="ARBA" id="ARBA00022448"/>
    </source>
</evidence>
<comment type="similarity">
    <text evidence="2">Belongs to the BexD/CtrA/VexA family.</text>
</comment>
<evidence type="ECO:0000256" key="8">
    <source>
        <dbReference type="ARBA" id="ARBA00023047"/>
    </source>
</evidence>
<feature type="domain" description="SLBB" evidence="17">
    <location>
        <begin position="150"/>
        <end position="228"/>
    </location>
</feature>
<evidence type="ECO:0000256" key="12">
    <source>
        <dbReference type="ARBA" id="ARBA00023139"/>
    </source>
</evidence>
<keyword evidence="11 15" id="KW-0472">Membrane</keyword>
<dbReference type="AlphaFoldDB" id="A0A516GS11"/>
<keyword evidence="6 15" id="KW-0812">Transmembrane</keyword>
<evidence type="ECO:0000256" key="14">
    <source>
        <dbReference type="ARBA" id="ARBA00023288"/>
    </source>
</evidence>
<evidence type="ECO:0000313" key="19">
    <source>
        <dbReference type="Proteomes" id="UP000319209"/>
    </source>
</evidence>
<dbReference type="RefSeq" id="WP_143381190.1">
    <property type="nucleotide sequence ID" value="NZ_CP041637.1"/>
</dbReference>
<dbReference type="KEGG" id="fop:FNB79_10130"/>
<keyword evidence="10" id="KW-0626">Porin</keyword>
<keyword evidence="15" id="KW-1133">Transmembrane helix</keyword>
<dbReference type="OrthoDB" id="662756at2"/>
<dbReference type="GO" id="GO:0006811">
    <property type="term" value="P:monoatomic ion transport"/>
    <property type="evidence" value="ECO:0007669"/>
    <property type="project" value="UniProtKB-KW"/>
</dbReference>
<dbReference type="InterPro" id="IPR049712">
    <property type="entry name" value="Poly_export"/>
</dbReference>
<accession>A0A516GS11</accession>
<keyword evidence="14" id="KW-0449">Lipoprotein</keyword>
<reference evidence="18 19" key="1">
    <citation type="submission" date="2019-07" db="EMBL/GenBank/DDBJ databases">
        <title>Genome sequencing for Formosa sp. PS13.</title>
        <authorList>
            <person name="Park S.-J."/>
        </authorList>
    </citation>
    <scope>NUCLEOTIDE SEQUENCE [LARGE SCALE GENOMIC DNA]</scope>
    <source>
        <strain evidence="18 19">PS13</strain>
    </source>
</reference>
<dbReference type="Gene3D" id="3.10.560.10">
    <property type="entry name" value="Outer membrane lipoprotein wza domain like"/>
    <property type="match status" value="1"/>
</dbReference>
<evidence type="ECO:0000256" key="7">
    <source>
        <dbReference type="ARBA" id="ARBA00022729"/>
    </source>
</evidence>
<evidence type="ECO:0000259" key="17">
    <source>
        <dbReference type="Pfam" id="PF22461"/>
    </source>
</evidence>
<keyword evidence="3" id="KW-0813">Transport</keyword>
<dbReference type="GO" id="GO:0046930">
    <property type="term" value="C:pore complex"/>
    <property type="evidence" value="ECO:0007669"/>
    <property type="project" value="UniProtKB-KW"/>
</dbReference>
<evidence type="ECO:0000256" key="6">
    <source>
        <dbReference type="ARBA" id="ARBA00022692"/>
    </source>
</evidence>
<gene>
    <name evidence="18" type="ORF">FNB79_10130</name>
</gene>